<dbReference type="EMBL" id="JAWJAY010000001">
    <property type="protein sequence ID" value="MDV2883966.1"/>
    <property type="molecule type" value="Genomic_DNA"/>
</dbReference>
<sequence length="268" mass="29286">MSVESKKSVKEYKDLLVKQESGVLEITLDRPNALNAFSPEMILGIEEALLNAEGDQEVKVIVLRGSGRAFSAGGDVKTMGEAAPVDVYNHIGHLNELIKQMRSLEKPIIAAVHGFAAGAGFNLALACDLIVAAEDTSFILSFAQVGLVSDGGGHYFLPKSLSPYQAKELLFRAEPLNAKTAQQWGLVNHVYPLAEMEEKVREYALSFTQRPTKAIGLMKKLTNLADTTSLTDVLEAERTTQAMMVTTHDHQEGVAAFIEKRRPKFKGK</sequence>
<dbReference type="Proteomes" id="UP001285636">
    <property type="component" value="Unassembled WGS sequence"/>
</dbReference>
<dbReference type="InterPro" id="IPR029045">
    <property type="entry name" value="ClpP/crotonase-like_dom_sf"/>
</dbReference>
<dbReference type="InterPro" id="IPR014748">
    <property type="entry name" value="Enoyl-CoA_hydra_C"/>
</dbReference>
<dbReference type="PROSITE" id="PS00166">
    <property type="entry name" value="ENOYL_COA_HYDRATASE"/>
    <property type="match status" value="1"/>
</dbReference>
<comment type="caution">
    <text evidence="3">The sequence shown here is derived from an EMBL/GenBank/DDBJ whole genome shotgun (WGS) entry which is preliminary data.</text>
</comment>
<evidence type="ECO:0000313" key="3">
    <source>
        <dbReference type="EMBL" id="MDV2883966.1"/>
    </source>
</evidence>
<protein>
    <submittedName>
        <fullName evidence="3">Enoyl-CoA hydratase</fullName>
    </submittedName>
</protein>
<reference evidence="3" key="1">
    <citation type="submission" date="2023-10" db="EMBL/GenBank/DDBJ databases">
        <title>Screening of Alkalihalophilus pseudofirmusBZ-TG-HK211 and Its Alleviation of Salt Stress on Rapeseed Growth.</title>
        <authorList>
            <person name="Zhao B."/>
            <person name="Guo T."/>
        </authorList>
    </citation>
    <scope>NUCLEOTIDE SEQUENCE</scope>
    <source>
        <strain evidence="3">BZ-TG-HK211</strain>
    </source>
</reference>
<dbReference type="Gene3D" id="1.10.12.10">
    <property type="entry name" value="Lyase 2-enoyl-coa Hydratase, Chain A, domain 2"/>
    <property type="match status" value="1"/>
</dbReference>
<evidence type="ECO:0000256" key="2">
    <source>
        <dbReference type="RuleBase" id="RU003707"/>
    </source>
</evidence>
<organism evidence="3 4">
    <name type="scientific">Alkalihalophilus pseudofirmus</name>
    <name type="common">Bacillus pseudofirmus</name>
    <dbReference type="NCBI Taxonomy" id="79885"/>
    <lineage>
        <taxon>Bacteria</taxon>
        <taxon>Bacillati</taxon>
        <taxon>Bacillota</taxon>
        <taxon>Bacilli</taxon>
        <taxon>Bacillales</taxon>
        <taxon>Bacillaceae</taxon>
        <taxon>Alkalihalophilus</taxon>
    </lineage>
</organism>
<evidence type="ECO:0000256" key="1">
    <source>
        <dbReference type="ARBA" id="ARBA00005254"/>
    </source>
</evidence>
<dbReference type="InterPro" id="IPR001753">
    <property type="entry name" value="Enoyl-CoA_hydra/iso"/>
</dbReference>
<evidence type="ECO:0000313" key="4">
    <source>
        <dbReference type="Proteomes" id="UP001285636"/>
    </source>
</evidence>
<dbReference type="Gene3D" id="3.90.226.10">
    <property type="entry name" value="2-enoyl-CoA Hydratase, Chain A, domain 1"/>
    <property type="match status" value="1"/>
</dbReference>
<name>A0AAJ2KVF9_ALKPS</name>
<dbReference type="Pfam" id="PF00378">
    <property type="entry name" value="ECH_1"/>
    <property type="match status" value="1"/>
</dbReference>
<accession>A0AAJ2KVF9</accession>
<dbReference type="PANTHER" id="PTHR43459:SF1">
    <property type="entry name" value="EG:BACN32G11.4 PROTEIN"/>
    <property type="match status" value="1"/>
</dbReference>
<dbReference type="InterPro" id="IPR018376">
    <property type="entry name" value="Enoyl-CoA_hyd/isom_CS"/>
</dbReference>
<comment type="similarity">
    <text evidence="1 2">Belongs to the enoyl-CoA hydratase/isomerase family.</text>
</comment>
<dbReference type="PANTHER" id="PTHR43459">
    <property type="entry name" value="ENOYL-COA HYDRATASE"/>
    <property type="match status" value="1"/>
</dbReference>
<dbReference type="SUPFAM" id="SSF52096">
    <property type="entry name" value="ClpP/crotonase"/>
    <property type="match status" value="1"/>
</dbReference>
<gene>
    <name evidence="3" type="ORF">RYX45_02145</name>
</gene>
<dbReference type="CDD" id="cd06558">
    <property type="entry name" value="crotonase-like"/>
    <property type="match status" value="1"/>
</dbReference>
<dbReference type="RefSeq" id="WP_323465758.1">
    <property type="nucleotide sequence ID" value="NZ_CP144224.1"/>
</dbReference>
<proteinExistence type="inferred from homology"/>
<dbReference type="AlphaFoldDB" id="A0AAJ2KVF9"/>
<dbReference type="GO" id="GO:0003824">
    <property type="term" value="F:catalytic activity"/>
    <property type="evidence" value="ECO:0007669"/>
    <property type="project" value="InterPro"/>
</dbReference>